<organism evidence="4 5">
    <name type="scientific">Synechococcus phage S-SSM5</name>
    <dbReference type="NCBI Taxonomy" id="445685"/>
    <lineage>
        <taxon>Viruses</taxon>
        <taxon>Duplodnaviria</taxon>
        <taxon>Heunggongvirae</taxon>
        <taxon>Uroviricota</taxon>
        <taxon>Caudoviricetes</taxon>
        <taxon>Pantevenvirales</taxon>
        <taxon>Kyanoviridae</taxon>
        <taxon>Glaucusvirus</taxon>
        <taxon>Glaucusvirus ssm5</taxon>
    </lineage>
</organism>
<dbReference type="InterPro" id="IPR013320">
    <property type="entry name" value="ConA-like_dom_sf"/>
</dbReference>
<dbReference type="KEGG" id="vg:10329271"/>
<dbReference type="SUPFAM" id="SSF49899">
    <property type="entry name" value="Concanavalin A-like lectins/glucanases"/>
    <property type="match status" value="2"/>
</dbReference>
<dbReference type="RefSeq" id="YP_004324697.1">
    <property type="nucleotide sequence ID" value="NC_015289.1"/>
</dbReference>
<dbReference type="Gene3D" id="2.60.120.200">
    <property type="match status" value="2"/>
</dbReference>
<name>E3SKD4_9CAUD</name>
<evidence type="ECO:0000313" key="5">
    <source>
        <dbReference type="Proteomes" id="UP000006526"/>
    </source>
</evidence>
<dbReference type="Proteomes" id="UP000006526">
    <property type="component" value="Segment"/>
</dbReference>
<dbReference type="EMBL" id="GU071097">
    <property type="protein sequence ID" value="ADO97976.1"/>
    <property type="molecule type" value="Genomic_DNA"/>
</dbReference>
<proteinExistence type="predicted"/>
<sequence>MNINKVSQSIVSQTPDFIENDYPLFNKFIEYYYRSQEKTGLGQNILNEFLQYLDIDKLNIDILDGATKLVEPISTTTDEIVVESVDAFLKTDGSVLIGNEVVYYESTTASPNIALSPGISYEQVKLKWTTLANLIDSFDGTTTRFNLTSQDSPIAAPSAQHLIVSNYGDILTPGVDYTVDGTQIVYTTAPRQRIPADDSTSTYVTYLSGFVENSIVAIDNLSGGFGDGKRQFTMTRNGSPYEPTVDEYVLAIYDKRLLVPKVDFFIDGDQFIFLTAPLNGRFLSVYSIEAPIPSFGSGALGYSRVDNNGTLTSVSINATGSNYRFEYPPKVSVNSENGSGASVSTLVNGIKSVTLLDGGKGYSDTNPPVVQVQSPTKPGSTAATLKATVTNGSISNLEVVGSGSGYTFTPRITFKQPGGAVLGTPTITNGQITGTIPITNGGFGYTTVPTIYVDEPTGTNPIKATLIPVLTDGVITSVTIANAGQGYTSAPRISVIDPVGAQVLATTVDSNGRLIGIELLDGGSGYDDVPSVYVVDNRTDNQGNYAGGTGATASAAIFNGRITDINITAFGSGYSQTNPPTIVIQSPPEAKASAEIGLNEVTGFKVNQAGKGYLKAKLVGCSRAASGITAYTEDGNAVFTNNTVASASDANTPVKCLDALFVKRLLDKYTEQFLPDVPELDYKKIDVRTAIKTIKDFYTAKGTSFSISYLFKLLYGEQVSITYPKDQIIKPSAATWSIDTILRATLVSGNPIDIRDGLLTQDADIADTNVQAASALIENYISIKTSDVEIYELVLSEETINGTFTVPYKTKLAEPLGTEDSIITVDSTIGWPERNGEFIIGNGEVVRYKEKSLNQFIECTRSVNGIVEDWDSATEVSSNFQVSVNKGTPQEVVMKIVGIVDAQQTNLTDTGSYYLPGDKLTVSKLGGTGTNAELTTWLYNVKKLITVSGITFGGVNNQSATVTCSNNHGLLVGDQVTIYGANPIIYNGTFLVTSRDSSTVFQYQLPQPATVVPQGNILVSVDLNKGKSDDAPVLNSIGPYTTNIQNSFFNDNYVYVASTGIPNYKIGPFPGSALLPGNQRKLNRFPLASTTISTKNDIVSGPIGTWVNGVSVWSYKSTIKKTFGAVTAINISNAGSGYDAASPPNITISGGGGSGAASTVTVNGSVSEITVNNGGSGYTSSPLVSIAGGGGSGAAATAIITKGVVSRVLINDGGTGYTSQPTITIVGGGGSGATGTASVRGPIKTVSITNGGASYTSNPTVTLSSGSGAVAQAIVQNGRIISIAIISAGSGYTTAPEITIQGDGFGAVARATIDVDGENAGRVTGIEIVNRGIGYIQGTTVISLNSVGSGATFSPNVFQWTYNLQETSTLDSAKGGVFEGFNNQYGGEYAHISNPQRLRYILGDNLFENTSGQIKEQEDQLDHSPIIGWAFDGNPIYGPYGYSDPTDQNSSITKLNTSYRLKTNLVFDAINNPYPVRTAGPLLTDEAAGKFVEDYEYVFSLGDLDQYNGRFCKTPDYPQGRYCYFVTIDSTEDGNPLFPYVLGPSFNSVVDSWNLNANAVQQNIPTGVVRYRDPYENVDIDVERAPNASTNALTLENGDVLLFEVEDEDRSGIIDQSEIDDPDQVFEESPLQLFDYFPKVKLDSKVDIEVETITKFEDASVTGFTIENAGISYQVNDRLVFDNTDTDGSGVSARVSRIKGESVLTYGFENTSGVNYGLLKTTNPHNLVAGDTVFVDYSPVMDNTNKSYVVRQYKGIEEIVIDQTGSGYNTDIPPTIIIDGNGSDGKLEAVVSSVGSIDTVNILNSGSGYTSNPRVILSHPQVFKKADYYVSLIENENYVSINDVFVNDNKEVYVCGKTHDTSDNIVAFVAKLSATGVKEWEATLELTGGLDDAEFQKIYVDGKDIWIAGRNYPNSTILNAYNPDIILVKYVEATNGLSATLAFQKAYAGISGSTRSDEVTALTKYSDTRFILGGFTNTNSGVPYDAFLALVDTTGTFAIKRKLTSANSSEKITDIVVNGTDVFYSMEIAATASATAIDVGFGKATIGTNVIEIPWIKRISNTLYSFLDTSLAIDEFNEAYITATTRLKSDNTTKTGFWVGKFDTTGDLIYNKRYAVSGGTITAASKCVIDIFGDLNVAISKIATTDGLRTAECIKLGYDGVIKNHTTQQFNINNIEGITVNSLDVDNSGDIHLFGQTSWNRNEFIFPFTSGSNADTTGHYTLTSTSTTNSITYADNVAKIYGYNPAGSNSTWVNSHLKITSAQLGTKLAGDWTIEFALYKEASSSGTLSQTQHTLVSIGDAENATGGLWLYYDVSSGKLELVVTNNTTKLNSAGSALQSTLTTMFADNTWQYIGLKKEGNQFTAYVNGLQAFTGSVSNTALGGKDLLFGQISGKDTTAGSFRKNEQGQYFIDHLRLRNRAVTPTVPTDVTAFPTAGAFAFAYTWVDSAWFTTNLNKYDYIDYVGWGLKIDKNADAARIGTQTAQTNTQVGFVRASVAAVTPATLTVTNTGFSLGDAGFQNLDFDDSTITMTAGTESLTYKQDIWSSRTATVPSPGSRKLKVTAVVKDRYYFKVTPTSKIDNIQELTINQAFNFTVGTKLRLNNNSGSFINSGYIVSKDTVNNKVYLAVNNNTWTNDLNTGQLVTEQFSEQSTYGIVGPIPNDINEITSYNFAQVNNTTPGTFNIDLDKYNLDGTYNAAGGQNLDSFAKFKPHSDTDYSIRIDEVSGSSPYIVGSVITITASDISFNSAYSTAQITNLTGVLKITLIANLTKILQVTAVANSDQVYVITGTNHYLSEGSMLYIDGNPSQTVNSVVYDEYDGSFAVSSIVSAREFVYKLPQAAITEPATTAANVSIYVKSPVLKMYYGHQYLFDVSHSSMAGGNLSFSKDNLNKLEYSFNSIERVGTPGITGAGIANPTVKLKVDEGIVTNISYYFDPSRTGADSPVSDGSYLDVTNSPYKGTFLVESVQGATITRGADIIKFPLLNEPEAAADVNQASYTTSSVKAVGSIGAIRIVNPGGFYTRLPVVTGIQSTRQIERVAINAPGTEYAVGTYTGVPIGGDGEGGFVQITVADGTDAEGVSIPGQIQSVVVTSPGKNYTTATIDVEAITGILGAGLTGSGAELEVVIPASGTGASIFTQGDKVGKIKKLKNNNFGYDYPHDYTLRPEITFPINAQLTSTSILDSITVTDPGSGYSQAPAVVITGGGGTGAVAEATIKNGRLDQIIVKDPGAGYSSTPTVALRSSFNYVVNLDLGLLQFAFPHGIANGSQVTLNVVDTGDGADFPLAAGAVGRLNGTTTYFAITGSANSLEPDQLKLAITSANAELGDAISYVNAGTGRQQLLTESFGGGATANVITSTFLEGELVYQGSSLENATATGFVSTNSGWQIGPRVLKIVDYTGDFVQGQKVTGVISKSSGTISDLNIAKGVLEIGSLTKTTGQFIDDVGKPSEIIEKIQDSYYYQDFSYAIKSAVSIGEWKDILIKNVHPASFKVFGELNLSDYGFIPNKETDFQLTKSVELAREAIVPNIQSFALAEPVYSEFNNTEILFRQKRLTSSENILTSVVQRIDDISSLFDGERIAFPLTVGGNNLVANANQLMIVLNGVVQNPGTSFNIQGDSIVFNEPPQPPASVKYVNVTIQQINTVQVQFNNISGIFPNVGNVMVGTASGTRLTVTSVVGNDVFGYYSEGTAFITNELVTVGATGFASNVAAVTPVNNIGLFTFGEKVTDFQGDTAKVESINLQKGQETPLAQLRYTIGPSTTSFEVIAYKTDNTAADAPVTAGTFTTGQNYQFGSEIFLLNSITQGSESTTLGVTRAQSGTAAVSQQEDIPLYGTQISVNDQLTLSKTTGTYQSTPGLYDIQLNEVIIGSQSGVVARITATSAYQDPVTQEFISQVNISEGSSFFGLLFNRITSQTYPNVVLDDISKSQVRIVDFTDNNTDYNTKFPANEEINNYIIPYDNASGTLQNEVIRNYKIEYGNNDGEFTVGEGAVVRRLTYRDTVGTGLFVPGQVIRTRDTKAEVIGANQARKTVYVGKIGRSLRNGGDYHTFTFNAGTALNAYNKRFGSACLGLSPGNAAHTFVSGTADSITAGGGATGTFTAAAGTTYDPFTGNLVINIGTHSLTTSNTVLISDNSIGFTCAQDGNSSTKTYPRSTDPASGSARSITAVTSNTITVNVGTVPIDESVTIPASDEFGFGTGAFTVECWIKPITVAAGSRSVFDFRTAATELAPYLYVDGANLKYYNNGAVVITGTATLAADTWYHVAISRTGTTTKMFVNGAQDGSSYTDSSNYGTNKPLRIGDDTAGNNHFVGYIDEFRVSTTARYTAPFTAPTGIFQGDSNTKLLVHFDGVEGQNHTDDWSGGESFTKGEYFNNDAILETSRKTGAPSGFQGRTHRYYNAADLIEDNIDFIKKEAVYLLTQQYSSLVIPGGNINCEDDIRDVLQALVQDLRNGSNEHIWDASALYVNRTTNPIQLSHVESQITETIWAFNKVDEILQYIINNVIWTVQGNHGLTQTTDTTITDSSYTTLNQFTPSAATYNPATGDMVLTIGSHSMTTSSQVSIATGGVTFTCDKDGNDRPTAYPRATDPAAGAVLKVSAVTGTTITVNVGASPANQQYAHTFSSAVTNSVTELNYTTGDCADVYATVQTLIDILTDTLTQANAGTPVDHLATVTRVTPAYEFVGGTVDAYLETTLAVNYHDSANDVSYTNQIDGDAQYRFRDAANLIRQNRTPIVDKAAYDMLQRYPELAQDMPRNQGGGSTDGTIRCKTDLGLFLDAIANDIENGGNLETVTGTGFYINNQGGLRYIRLQVFQSVYAHERLGYYAKQAITGDLDDTNTNSIVVGDWGITQDGGNCANVQTAIDTLIGTINDIIAPTGADFATGADRLYFNKQFIKEEVNGLVLQFLGYVLNGVTYNAGSWNDELDVEDLIVALISDLQTGATDSTIQEANTYLTAALNIQTIDNVLPAALYAIEQVGVLGEYAIENALYAQGNTVSSGQYAAQHTDEAAYRDSVSTTAINDVVYAWRDLIEVVKNIFAPGGKEARSAAKQIWYNENYYVNELQSLVNGQFGSGAWTDAQENFAEGIVDDIVHDIITTDTYDKTTAYTITLSASTGTFAVGETVTSSGGGTAIVLEWDGENDILYVGAFTGTAWVATNTLTAPSSATGTIAGSGVSSAYNWYNNPTNTKILQRARTLTSNIEGLVSTTNLFPSPENINAAGWTGLNVTSTLDTATAPDSTATADKLIADSTNAEHFKYKNFSISSFETFDNTTVKFDSGNETFDTGATGDATTQTFTYSIFIKAGEFSRTRVYFALDDGLATRQRAFFDLNLSDGTYGSIFTPDSGLTVDAFGVIPHGNGWYRAYITATFGFGFAELRTKVYVRGTNGEAVFAGNGTNGIFVWGHKLNKGALDPYTAVSGQLFYSNADYNIKTFTLDNLEEFMGKALDNTLTSPSPLASFYKFYDASLASNYNKSTIQRFIRYHLNIIRSQLAQSTYYTTITSKNAITVPAIRYGNPEVPIGISGGVKSADFFYGLLSDASAECEKIQENSGLVVQVYQRFRIDGDITDGPYTMGETVAKQGAPSVTGVVYGFHEDANYKYLDVRVTAGPWAITDNIVGAANSTTAQISAIENRLHIIDLKGSFENDVPFKGYTSGFTATPTGFFNNKAAVTSNTGGTLSVDTASLAGTFEVNSVVYPQTSRKFIDVKKFDGLDIKVGDRIASTGNTRFGISVLSGLNAFTEGNRLYKVVGGVQQSSVYAIIAEVDIANNFLYVIPVQGTLQNGDVVGDYGTGTNFPVGYATITTTVVTAGAGAARVQDIEDVALNKRLYLSEVVGSFTDNDGIKGPDNYKSAILAVEDIKARVKRSFRGFDGTQTSFKLTTDNGTQYLPDPAGHMLIFINGILQPPGATNAYTAFSDTIQFTEAPDLGASFTGFYVGKLRQLDDISFEFDSLSQSFNLKRNDIFYSLTLTDGVQSSTIRPENNIIVSLNGVIQEPGIGFEIVGSRIIFTEVPRFGSTFVAFSYVGSEADVDAAEVVPPVEPGDFIEIQGETADREVAVIESSNSLITFDYLGSVFGQNAIGTASLTSGFIKNVQVTGGGSGYTSRPTVRVDSISGFDGNIRALVGVAGVELSATGSGYQNPSVAVETSVPDDYVAPNLADYGEELIDPEIL</sequence>
<keyword evidence="2" id="KW-1015">Disulfide bond</keyword>
<dbReference type="PROSITE" id="PS00018">
    <property type="entry name" value="EF_HAND_1"/>
    <property type="match status" value="1"/>
</dbReference>
<dbReference type="SMART" id="SM00560">
    <property type="entry name" value="LamGL"/>
    <property type="match status" value="1"/>
</dbReference>
<dbReference type="InterPro" id="IPR018247">
    <property type="entry name" value="EF_Hand_1_Ca_BS"/>
</dbReference>
<dbReference type="InterPro" id="IPR023366">
    <property type="entry name" value="ATP_synth_asu-like_sf"/>
</dbReference>
<evidence type="ECO:0000313" key="4">
    <source>
        <dbReference type="EMBL" id="ADO97976.1"/>
    </source>
</evidence>
<keyword evidence="5" id="KW-1185">Reference proteome</keyword>
<keyword evidence="1" id="KW-0732">Signal</keyword>
<dbReference type="Pfam" id="PF14240">
    <property type="entry name" value="YHYH"/>
    <property type="match status" value="1"/>
</dbReference>
<dbReference type="Gene3D" id="2.40.30.20">
    <property type="match status" value="1"/>
</dbReference>
<feature type="domain" description="LamG-like jellyroll fold" evidence="3">
    <location>
        <begin position="4198"/>
        <end position="4326"/>
    </location>
</feature>
<protein>
    <recommendedName>
        <fullName evidence="3">LamG-like jellyroll fold domain-containing protein</fullName>
    </recommendedName>
</protein>
<evidence type="ECO:0000259" key="3">
    <source>
        <dbReference type="SMART" id="SM00560"/>
    </source>
</evidence>
<evidence type="ECO:0000256" key="1">
    <source>
        <dbReference type="ARBA" id="ARBA00022729"/>
    </source>
</evidence>
<evidence type="ECO:0000256" key="2">
    <source>
        <dbReference type="ARBA" id="ARBA00023157"/>
    </source>
</evidence>
<dbReference type="InterPro" id="IPR025924">
    <property type="entry name" value="YHYH_dom"/>
</dbReference>
<gene>
    <name evidence="4" type="ORF">SSSM5_094</name>
</gene>
<dbReference type="Pfam" id="PF13385">
    <property type="entry name" value="Laminin_G_3"/>
    <property type="match status" value="1"/>
</dbReference>
<dbReference type="GeneID" id="10329271"/>
<dbReference type="InterPro" id="IPR006558">
    <property type="entry name" value="LamG-like"/>
</dbReference>
<reference evidence="4 5" key="1">
    <citation type="journal article" date="2010" name="Environ. Microbiol.">
        <title>Genomic analysis of oceanic cyanobacterial myoviruses compared with T4-like myoviruses from diverse hosts and environments.</title>
        <authorList>
            <person name="Sullivan M.B."/>
            <person name="Huang K.H."/>
            <person name="Ignacio-Espinoza J.C."/>
            <person name="Berlin A.M."/>
            <person name="Kelly L."/>
            <person name="Weigele P.R."/>
            <person name="DeFrancesco A.S."/>
            <person name="Kern S.E."/>
            <person name="Thompson L.R."/>
            <person name="Young S."/>
            <person name="Yandava C."/>
            <person name="Fu R."/>
            <person name="Krastins B."/>
            <person name="Chase M."/>
            <person name="Sarracino D."/>
            <person name="Osburne M.S."/>
            <person name="Henn M.R."/>
            <person name="Chisholm S.W."/>
        </authorList>
    </citation>
    <scope>NUCLEOTIDE SEQUENCE [LARGE SCALE GENOMIC DNA]</scope>
    <source>
        <strain evidence="4">8102-12</strain>
    </source>
</reference>
<accession>E3SKD4</accession>